<dbReference type="Proteomes" id="UP000053825">
    <property type="component" value="Unassembled WGS sequence"/>
</dbReference>
<evidence type="ECO:0000313" key="1">
    <source>
        <dbReference type="EMBL" id="KOC62717.1"/>
    </source>
</evidence>
<keyword evidence="2" id="KW-1185">Reference proteome</keyword>
<dbReference type="AlphaFoldDB" id="A0A0L7QVR9"/>
<proteinExistence type="predicted"/>
<sequence length="101" mass="11311">MSNERAQIIEADVTRPAVSGTTPAWIQTFFRIELESISFGVQPRPTELAGLNRIVQRESVKKRRGDKRFRVIALGDVSNRPGWIIDVVSVTVGLFELGETE</sequence>
<accession>A0A0L7QVR9</accession>
<protein>
    <submittedName>
        <fullName evidence="1">Uncharacterized protein</fullName>
    </submittedName>
</protein>
<reference evidence="1 2" key="1">
    <citation type="submission" date="2015-07" db="EMBL/GenBank/DDBJ databases">
        <title>The genome of Habropoda laboriosa.</title>
        <authorList>
            <person name="Pan H."/>
            <person name="Kapheim K."/>
        </authorList>
    </citation>
    <scope>NUCLEOTIDE SEQUENCE [LARGE SCALE GENOMIC DNA]</scope>
    <source>
        <strain evidence="1">0110345459</strain>
    </source>
</reference>
<evidence type="ECO:0000313" key="2">
    <source>
        <dbReference type="Proteomes" id="UP000053825"/>
    </source>
</evidence>
<name>A0A0L7QVR9_9HYME</name>
<organism evidence="1 2">
    <name type="scientific">Habropoda laboriosa</name>
    <dbReference type="NCBI Taxonomy" id="597456"/>
    <lineage>
        <taxon>Eukaryota</taxon>
        <taxon>Metazoa</taxon>
        <taxon>Ecdysozoa</taxon>
        <taxon>Arthropoda</taxon>
        <taxon>Hexapoda</taxon>
        <taxon>Insecta</taxon>
        <taxon>Pterygota</taxon>
        <taxon>Neoptera</taxon>
        <taxon>Endopterygota</taxon>
        <taxon>Hymenoptera</taxon>
        <taxon>Apocrita</taxon>
        <taxon>Aculeata</taxon>
        <taxon>Apoidea</taxon>
        <taxon>Anthophila</taxon>
        <taxon>Apidae</taxon>
        <taxon>Habropoda</taxon>
    </lineage>
</organism>
<gene>
    <name evidence="1" type="ORF">WH47_04831</name>
</gene>
<dbReference type="EMBL" id="KQ414722">
    <property type="protein sequence ID" value="KOC62717.1"/>
    <property type="molecule type" value="Genomic_DNA"/>
</dbReference>